<evidence type="ECO:0000259" key="2">
    <source>
        <dbReference type="Pfam" id="PF14703"/>
    </source>
</evidence>
<gene>
    <name evidence="3" type="ORF">PHJA_002389500</name>
</gene>
<feature type="region of interest" description="Disordered" evidence="1">
    <location>
        <begin position="301"/>
        <end position="328"/>
    </location>
</feature>
<feature type="domain" description="CSC1/OSCA1-like cytosolic" evidence="2">
    <location>
        <begin position="39"/>
        <end position="159"/>
    </location>
</feature>
<dbReference type="Pfam" id="PF14703">
    <property type="entry name" value="PHM7_cyt"/>
    <property type="match status" value="1"/>
</dbReference>
<protein>
    <submittedName>
        <fullName evidence="3">CSC1-like protein at1g11960</fullName>
    </submittedName>
</protein>
<dbReference type="AlphaFoldDB" id="A0A830D5N8"/>
<dbReference type="InterPro" id="IPR045122">
    <property type="entry name" value="Csc1-like"/>
</dbReference>
<proteinExistence type="predicted"/>
<dbReference type="GO" id="GO:0005886">
    <property type="term" value="C:plasma membrane"/>
    <property type="evidence" value="ECO:0007669"/>
    <property type="project" value="TreeGrafter"/>
</dbReference>
<evidence type="ECO:0000256" key="1">
    <source>
        <dbReference type="SAM" id="MobiDB-lite"/>
    </source>
</evidence>
<name>A0A830D5N8_9LAMI</name>
<dbReference type="GO" id="GO:0005227">
    <property type="term" value="F:calcium-activated cation channel activity"/>
    <property type="evidence" value="ECO:0007669"/>
    <property type="project" value="InterPro"/>
</dbReference>
<feature type="compositionally biased region" description="Polar residues" evidence="1">
    <location>
        <begin position="310"/>
        <end position="328"/>
    </location>
</feature>
<reference evidence="3" key="1">
    <citation type="submission" date="2020-07" db="EMBL/GenBank/DDBJ databases">
        <title>Ethylene signaling mediates host invasion by parasitic plants.</title>
        <authorList>
            <person name="Yoshida S."/>
        </authorList>
    </citation>
    <scope>NUCLEOTIDE SEQUENCE</scope>
    <source>
        <strain evidence="3">Okayama</strain>
    </source>
</reference>
<dbReference type="OrthoDB" id="1924921at2759"/>
<dbReference type="InterPro" id="IPR027815">
    <property type="entry name" value="CSC1/OSCA1-like_cyt"/>
</dbReference>
<sequence length="390" mass="45227">MGNSLKASRFPFCAVVWQQRTRASCCCNRTPCMSWGFLKVVYNANKLSRIVMKKKRLRSWLTYYETQLERNATKKPRMKRGCWGIFGKRVDTVNHYKAQLKRIIKEEDIERETVIKDPNAIVPTTFVSFKSHWGATVCAQTQQSYDPTEWLTEWAPEPHLKSQLSRLDDDDKPKCLNLLRGFFFWLKVQTRSEFSEDELLSIMIMKDVRIIDLVEEKEVIELEFERAAEKVHTHTPYCPNCSSRITKVILRRTIKAKKRPNADKPLDLLRCLSCFSIFIPSGNSLNPFCIFGKKGNQESTRVVEEKHELSANNPPATHAQGTENADKSTSIKQGNAFDLFQNFSKGKEKENGQDSQDEVLRQAERVDRRWQAQGRGRFHLIEMGLHTVPY</sequence>
<dbReference type="PANTHER" id="PTHR13018:SF96">
    <property type="entry name" value="OS05G0393800 PROTEIN"/>
    <property type="match status" value="1"/>
</dbReference>
<dbReference type="EMBL" id="BMAC01000748">
    <property type="protein sequence ID" value="GFQ02456.1"/>
    <property type="molecule type" value="Genomic_DNA"/>
</dbReference>
<evidence type="ECO:0000313" key="3">
    <source>
        <dbReference type="EMBL" id="GFQ02456.1"/>
    </source>
</evidence>
<accession>A0A830D5N8</accession>
<keyword evidence="4" id="KW-1185">Reference proteome</keyword>
<comment type="caution">
    <text evidence="3">The sequence shown here is derived from an EMBL/GenBank/DDBJ whole genome shotgun (WGS) entry which is preliminary data.</text>
</comment>
<organism evidence="3 4">
    <name type="scientific">Phtheirospermum japonicum</name>
    <dbReference type="NCBI Taxonomy" id="374723"/>
    <lineage>
        <taxon>Eukaryota</taxon>
        <taxon>Viridiplantae</taxon>
        <taxon>Streptophyta</taxon>
        <taxon>Embryophyta</taxon>
        <taxon>Tracheophyta</taxon>
        <taxon>Spermatophyta</taxon>
        <taxon>Magnoliopsida</taxon>
        <taxon>eudicotyledons</taxon>
        <taxon>Gunneridae</taxon>
        <taxon>Pentapetalae</taxon>
        <taxon>asterids</taxon>
        <taxon>lamiids</taxon>
        <taxon>Lamiales</taxon>
        <taxon>Orobanchaceae</taxon>
        <taxon>Orobanchaceae incertae sedis</taxon>
        <taxon>Phtheirospermum</taxon>
    </lineage>
</organism>
<evidence type="ECO:0000313" key="4">
    <source>
        <dbReference type="Proteomes" id="UP000653305"/>
    </source>
</evidence>
<dbReference type="PANTHER" id="PTHR13018">
    <property type="entry name" value="PROBABLE MEMBRANE PROTEIN DUF221-RELATED"/>
    <property type="match status" value="1"/>
</dbReference>
<dbReference type="Proteomes" id="UP000653305">
    <property type="component" value="Unassembled WGS sequence"/>
</dbReference>